<organism evidence="1 2">
    <name type="scientific">Hallella colorans</name>
    <dbReference type="NCBI Taxonomy" id="1703337"/>
    <lineage>
        <taxon>Bacteria</taxon>
        <taxon>Pseudomonadati</taxon>
        <taxon>Bacteroidota</taxon>
        <taxon>Bacteroidia</taxon>
        <taxon>Bacteroidales</taxon>
        <taxon>Prevotellaceae</taxon>
        <taxon>Hallella</taxon>
    </lineage>
</organism>
<reference evidence="1 2" key="1">
    <citation type="submission" date="2018-05" db="EMBL/GenBank/DDBJ databases">
        <title>Genomic Encyclopedia of Type Strains, Phase IV (KMG-IV): sequencing the most valuable type-strain genomes for metagenomic binning, comparative biology and taxonomic classification.</title>
        <authorList>
            <person name="Goeker M."/>
        </authorList>
    </citation>
    <scope>NUCLEOTIDE SEQUENCE [LARGE SCALE GENOMIC DNA]</scope>
    <source>
        <strain evidence="1 2">DSM 100333</strain>
    </source>
</reference>
<dbReference type="EMBL" id="QENY01000007">
    <property type="protein sequence ID" value="PVX55080.1"/>
    <property type="molecule type" value="Genomic_DNA"/>
</dbReference>
<evidence type="ECO:0000313" key="1">
    <source>
        <dbReference type="EMBL" id="PVX55080.1"/>
    </source>
</evidence>
<gene>
    <name evidence="1" type="ORF">C7379_10759</name>
</gene>
<keyword evidence="2" id="KW-1185">Reference proteome</keyword>
<dbReference type="AlphaFoldDB" id="A0A2U0UBR3"/>
<sequence length="65" mass="7672">MANNCVFSTFYKYSNDNFTHRPIAITPMAHVATLYPNKRNSLDMRIKGMDRLKYLCNKTNQSDYF</sequence>
<proteinExistence type="predicted"/>
<name>A0A2U0UBR3_9BACT</name>
<protein>
    <submittedName>
        <fullName evidence="1">Uncharacterized protein</fullName>
    </submittedName>
</protein>
<evidence type="ECO:0000313" key="2">
    <source>
        <dbReference type="Proteomes" id="UP000245870"/>
    </source>
</evidence>
<accession>A0A2U0UBR3</accession>
<comment type="caution">
    <text evidence="1">The sequence shown here is derived from an EMBL/GenBank/DDBJ whole genome shotgun (WGS) entry which is preliminary data.</text>
</comment>
<dbReference type="Proteomes" id="UP000245870">
    <property type="component" value="Unassembled WGS sequence"/>
</dbReference>